<dbReference type="PIRSF" id="PIRSF029063">
    <property type="entry name" value="IV_sec_VirJ"/>
    <property type="match status" value="1"/>
</dbReference>
<evidence type="ECO:0000259" key="3">
    <source>
        <dbReference type="Pfam" id="PF06057"/>
    </source>
</evidence>
<dbReference type="SUPFAM" id="SSF53474">
    <property type="entry name" value="alpha/beta-Hydrolases"/>
    <property type="match status" value="2"/>
</dbReference>
<dbReference type="InterPro" id="IPR029058">
    <property type="entry name" value="AB_hydrolase_fold"/>
</dbReference>
<keyword evidence="2" id="KW-0732">Signal</keyword>
<evidence type="ECO:0000256" key="1">
    <source>
        <dbReference type="ARBA" id="ARBA00022801"/>
    </source>
</evidence>
<sequence length="477" mass="52320">MKRLILLIAMLFCLGKPSFAVNVEASLRYGPFGKITVYQPVKKPISVVLFVSGDGGWKDGVIEMAHMLTGQGALVLGIDARDYRKGLAKRKTDCYYPAADFEQLSLMIQKKYKFSDYTKPILVGYSYGATLIYGILAQAPANTFKGALALGFCPDIESKKPFCKGSGLTQHVLKPGVSFWLERNEHLTAPFIVLNGFKDEACPYAATASFLKDMPMAELIDLPKVGHGFAVIAEWSPQFIAAYQKIMGTPSFAERKQGENKELKTQAIKLYGEDLPLTIIPATKKNDLPLVLMISGDGGWTSFDQSLAESLAARGLSVVGLDAQKYFWDARTPEKTTSDLSKAILHYRTQLNKDKFILAGYSFGASVVPFVANRLEPALKSHLSAVLSLSPDVTADFEIHVMDMLSLGNTEETYNVQAEMKKIKNVPVISFFGSQEDGGIAAKFIKAGLKTEIIPGDHHFGDNFQGLSMDLLKSIPQ</sequence>
<feature type="chain" id="PRO_5030758862" evidence="2">
    <location>
        <begin position="21"/>
        <end position="477"/>
    </location>
</feature>
<dbReference type="GO" id="GO:0052689">
    <property type="term" value="F:carboxylic ester hydrolase activity"/>
    <property type="evidence" value="ECO:0007669"/>
    <property type="project" value="UniProtKB-ARBA"/>
</dbReference>
<evidence type="ECO:0000256" key="2">
    <source>
        <dbReference type="SAM" id="SignalP"/>
    </source>
</evidence>
<dbReference type="Pfam" id="PF06057">
    <property type="entry name" value="VirJ"/>
    <property type="match status" value="2"/>
</dbReference>
<feature type="domain" description="Bacterial virulence" evidence="3">
    <location>
        <begin position="47"/>
        <end position="142"/>
    </location>
</feature>
<comment type="caution">
    <text evidence="4">The sequence shown here is derived from an EMBL/GenBank/DDBJ whole genome shotgun (WGS) entry which is preliminary data.</text>
</comment>
<evidence type="ECO:0000313" key="5">
    <source>
        <dbReference type="Proteomes" id="UP000537204"/>
    </source>
</evidence>
<reference evidence="4 5" key="1">
    <citation type="submission" date="2020-08" db="EMBL/GenBank/DDBJ databases">
        <title>Genomic Encyclopedia of Type Strains, Phase IV (KMG-V): Genome sequencing to study the core and pangenomes of soil and plant-associated prokaryotes.</title>
        <authorList>
            <person name="Whitman W."/>
        </authorList>
    </citation>
    <scope>NUCLEOTIDE SEQUENCE [LARGE SCALE GENOMIC DNA]</scope>
    <source>
        <strain evidence="4 5">S3M1</strain>
    </source>
</reference>
<dbReference type="InterPro" id="IPR010333">
    <property type="entry name" value="VirJ"/>
</dbReference>
<gene>
    <name evidence="4" type="ORF">HDE68_003919</name>
</gene>
<protein>
    <submittedName>
        <fullName evidence="4">Type IV secretory pathway VirJ component</fullName>
    </submittedName>
</protein>
<evidence type="ECO:0000313" key="4">
    <source>
        <dbReference type="EMBL" id="MBB5637993.1"/>
    </source>
</evidence>
<dbReference type="PANTHER" id="PTHR22946">
    <property type="entry name" value="DIENELACTONE HYDROLASE DOMAIN-CONTAINING PROTEIN-RELATED"/>
    <property type="match status" value="1"/>
</dbReference>
<dbReference type="EMBL" id="JACHCE010000007">
    <property type="protein sequence ID" value="MBB5637993.1"/>
    <property type="molecule type" value="Genomic_DNA"/>
</dbReference>
<proteinExistence type="predicted"/>
<dbReference type="AlphaFoldDB" id="A0A7W8ZQ51"/>
<dbReference type="Gene3D" id="3.40.50.1820">
    <property type="entry name" value="alpha/beta hydrolase"/>
    <property type="match status" value="2"/>
</dbReference>
<organism evidence="4 5">
    <name type="scientific">Pedobacter cryoconitis</name>
    <dbReference type="NCBI Taxonomy" id="188932"/>
    <lineage>
        <taxon>Bacteria</taxon>
        <taxon>Pseudomonadati</taxon>
        <taxon>Bacteroidota</taxon>
        <taxon>Sphingobacteriia</taxon>
        <taxon>Sphingobacteriales</taxon>
        <taxon>Sphingobacteriaceae</taxon>
        <taxon>Pedobacter</taxon>
    </lineage>
</organism>
<dbReference type="Proteomes" id="UP000537204">
    <property type="component" value="Unassembled WGS sequence"/>
</dbReference>
<name>A0A7W8ZQ51_9SPHI</name>
<feature type="signal peptide" evidence="2">
    <location>
        <begin position="1"/>
        <end position="20"/>
    </location>
</feature>
<dbReference type="PANTHER" id="PTHR22946:SF9">
    <property type="entry name" value="POLYKETIDE TRANSFERASE AF380"/>
    <property type="match status" value="1"/>
</dbReference>
<accession>A0A7W8ZQ51</accession>
<keyword evidence="1" id="KW-0378">Hydrolase</keyword>
<dbReference type="RefSeq" id="WP_183883848.1">
    <property type="nucleotide sequence ID" value="NZ_JACHCE010000007.1"/>
</dbReference>
<dbReference type="InterPro" id="IPR050261">
    <property type="entry name" value="FrsA_esterase"/>
</dbReference>
<feature type="domain" description="Bacterial virulence" evidence="3">
    <location>
        <begin position="290"/>
        <end position="475"/>
    </location>
</feature>
<dbReference type="InterPro" id="IPR011225">
    <property type="entry name" value="IV_sec_VirJ"/>
</dbReference>